<feature type="domain" description="Semialdehyde dehydrogenase dimerisation" evidence="2">
    <location>
        <begin position="9"/>
        <end position="142"/>
    </location>
</feature>
<proteinExistence type="inferred from homology"/>
<dbReference type="PANTHER" id="PTHR46278:SF2">
    <property type="entry name" value="ASPARTATE-SEMIALDEHYDE DEHYDROGENASE"/>
    <property type="match status" value="1"/>
</dbReference>
<evidence type="ECO:0000313" key="4">
    <source>
        <dbReference type="Proteomes" id="UP001060150"/>
    </source>
</evidence>
<dbReference type="Proteomes" id="UP001060150">
    <property type="component" value="Chromosome"/>
</dbReference>
<evidence type="ECO:0000259" key="2">
    <source>
        <dbReference type="Pfam" id="PF02774"/>
    </source>
</evidence>
<evidence type="ECO:0000256" key="1">
    <source>
        <dbReference type="ARBA" id="ARBA00010584"/>
    </source>
</evidence>
<sequence>MRRAVGDDAGPFAAPLTLDVVPWSGTCEEDGWSSEELRLRAETRRILAPRPAVRRHLRPRPRRHRPLRRRARAVRTGGTVTRTHEILATSPGVVLQDDPETGDFPTPADVVGTDPTWAGRARRHPGDERALEFLVCGDNLRKGAALNTAQIAEGIAAEPVAGRAAPA</sequence>
<dbReference type="InterPro" id="IPR012280">
    <property type="entry name" value="Semialdhyde_DH_dimer_dom"/>
</dbReference>
<accession>A0ABY5N7D9</accession>
<protein>
    <submittedName>
        <fullName evidence="3">Asd/ArgC dimerization domain-containing protein</fullName>
    </submittedName>
</protein>
<organism evidence="3 4">
    <name type="scientific">Streptomyces changanensis</name>
    <dbReference type="NCBI Taxonomy" id="2964669"/>
    <lineage>
        <taxon>Bacteria</taxon>
        <taxon>Bacillati</taxon>
        <taxon>Actinomycetota</taxon>
        <taxon>Actinomycetes</taxon>
        <taxon>Kitasatosporales</taxon>
        <taxon>Streptomycetaceae</taxon>
        <taxon>Streptomyces</taxon>
    </lineage>
</organism>
<dbReference type="Pfam" id="PF02774">
    <property type="entry name" value="Semialdhyde_dhC"/>
    <property type="match status" value="1"/>
</dbReference>
<evidence type="ECO:0000313" key="3">
    <source>
        <dbReference type="EMBL" id="UUS32196.1"/>
    </source>
</evidence>
<keyword evidence="4" id="KW-1185">Reference proteome</keyword>
<dbReference type="RefSeq" id="WP_232790965.1">
    <property type="nucleotide sequence ID" value="NZ_CP102332.1"/>
</dbReference>
<dbReference type="Gene3D" id="3.30.360.10">
    <property type="entry name" value="Dihydrodipicolinate Reductase, domain 2"/>
    <property type="match status" value="1"/>
</dbReference>
<comment type="similarity">
    <text evidence="1">Belongs to the aspartate-semialdehyde dehydrogenase family.</text>
</comment>
<reference evidence="3" key="1">
    <citation type="submission" date="2022-08" db="EMBL/GenBank/DDBJ databases">
        <title>Streptomyces changanensis sp. nov., an actinomycete isolated from soil.</title>
        <authorList>
            <person name="Wu H."/>
            <person name="Han L."/>
        </authorList>
    </citation>
    <scope>NUCLEOTIDE SEQUENCE</scope>
    <source>
        <strain evidence="3">HL-66</strain>
    </source>
</reference>
<dbReference type="EMBL" id="CP102332">
    <property type="protein sequence ID" value="UUS32196.1"/>
    <property type="molecule type" value="Genomic_DNA"/>
</dbReference>
<gene>
    <name evidence="3" type="ORF">NRO40_16155</name>
</gene>
<dbReference type="PANTHER" id="PTHR46278">
    <property type="entry name" value="DEHYDROGENASE, PUTATIVE-RELATED"/>
    <property type="match status" value="1"/>
</dbReference>
<name>A0ABY5N7D9_9ACTN</name>
<dbReference type="SUPFAM" id="SSF55347">
    <property type="entry name" value="Glyceraldehyde-3-phosphate dehydrogenase-like, C-terminal domain"/>
    <property type="match status" value="1"/>
</dbReference>